<accession>A0ACC4CBE3</accession>
<organism evidence="1 2">
    <name type="scientific">Populus alba</name>
    <name type="common">White poplar</name>
    <dbReference type="NCBI Taxonomy" id="43335"/>
    <lineage>
        <taxon>Eukaryota</taxon>
        <taxon>Viridiplantae</taxon>
        <taxon>Streptophyta</taxon>
        <taxon>Embryophyta</taxon>
        <taxon>Tracheophyta</taxon>
        <taxon>Spermatophyta</taxon>
        <taxon>Magnoliopsida</taxon>
        <taxon>eudicotyledons</taxon>
        <taxon>Gunneridae</taxon>
        <taxon>Pentapetalae</taxon>
        <taxon>rosids</taxon>
        <taxon>fabids</taxon>
        <taxon>Malpighiales</taxon>
        <taxon>Salicaceae</taxon>
        <taxon>Saliceae</taxon>
        <taxon>Populus</taxon>
    </lineage>
</organism>
<gene>
    <name evidence="1" type="ORF">D5086_010889</name>
</gene>
<evidence type="ECO:0000313" key="1">
    <source>
        <dbReference type="EMBL" id="KAL3592249.1"/>
    </source>
</evidence>
<dbReference type="Proteomes" id="UP000309997">
    <property type="component" value="Unassembled WGS sequence"/>
</dbReference>
<name>A0ACC4CBE3_POPAL</name>
<dbReference type="EMBL" id="RCHU02000005">
    <property type="protein sequence ID" value="KAL3592249.1"/>
    <property type="molecule type" value="Genomic_DNA"/>
</dbReference>
<evidence type="ECO:0000313" key="2">
    <source>
        <dbReference type="Proteomes" id="UP000309997"/>
    </source>
</evidence>
<protein>
    <submittedName>
        <fullName evidence="1">Uncharacterized protein</fullName>
    </submittedName>
</protein>
<sequence length="456" mass="51996">MENEERVALESRYQSELESVKNEVSRMTNLLEQLLRAKNGEGTSTQPPIGASTAHVLGVSQNLGADSITEQHFTPVIPTQPPQTHATVDLTADDPPNNRSTGFMNDDKISALEERLRAVEGNDWFDPMRASKVCLVPNIMVPKDFRIPEFIKYTGLECPNTHLRSYCNKMAEVIHDDKLLIYFFQDSLAGSALSWYMRLDNAKIKKWKDLVEAFLKQYKFNLEIAPDRTSLMSMEKRSQESVRVYAQRWRDEATHVQPPLIETEMVTLFANTFKAPYYEHLMGSSSQHFYDAVRVAERIEQGIKAGRISEPLEKKGFVGRKREGGVNNLEGGYKGKKVNYQNPQIPTHQFANMNFAKPFNTNRANPQPNNQNNQRPYTGYPSEQLPPLPMPLKDLYAKLLSIGQIAPILLPPIQPPFSLWYKPELTCEYHAGNPGHGIETCYAFKRRLLELMMRTS</sequence>
<reference evidence="1 2" key="1">
    <citation type="journal article" date="2024" name="Plant Biotechnol. J.">
        <title>Genome and CRISPR/Cas9 system of a widespread forest tree (Populus alba) in the world.</title>
        <authorList>
            <person name="Liu Y.J."/>
            <person name="Jiang P.F."/>
            <person name="Han X.M."/>
            <person name="Li X.Y."/>
            <person name="Wang H.M."/>
            <person name="Wang Y.J."/>
            <person name="Wang X.X."/>
            <person name="Zeng Q.Y."/>
        </authorList>
    </citation>
    <scope>NUCLEOTIDE SEQUENCE [LARGE SCALE GENOMIC DNA]</scope>
    <source>
        <strain evidence="2">cv. PAL-ZL1</strain>
    </source>
</reference>
<comment type="caution">
    <text evidence="1">The sequence shown here is derived from an EMBL/GenBank/DDBJ whole genome shotgun (WGS) entry which is preliminary data.</text>
</comment>
<keyword evidence="2" id="KW-1185">Reference proteome</keyword>
<proteinExistence type="predicted"/>